<evidence type="ECO:0008006" key="6">
    <source>
        <dbReference type="Google" id="ProtNLM"/>
    </source>
</evidence>
<dbReference type="EMBL" id="JBFASG010000004">
    <property type="protein sequence ID" value="MEV4922545.1"/>
    <property type="molecule type" value="Genomic_DNA"/>
</dbReference>
<dbReference type="InterPro" id="IPR006311">
    <property type="entry name" value="TAT_signal"/>
</dbReference>
<evidence type="ECO:0000313" key="5">
    <source>
        <dbReference type="Proteomes" id="UP001552479"/>
    </source>
</evidence>
<dbReference type="RefSeq" id="WP_359108252.1">
    <property type="nucleotide sequence ID" value="NZ_JBEZGT010000063.1"/>
</dbReference>
<protein>
    <recommendedName>
        <fullName evidence="6">Gram-positive cocci surface proteins LPxTG domain-containing protein</fullName>
    </recommendedName>
</protein>
<comment type="caution">
    <text evidence="4">The sequence shown here is derived from an EMBL/GenBank/DDBJ whole genome shotgun (WGS) entry which is preliminary data.</text>
</comment>
<feature type="signal peptide" evidence="3">
    <location>
        <begin position="1"/>
        <end position="28"/>
    </location>
</feature>
<keyword evidence="2" id="KW-0472">Membrane</keyword>
<proteinExistence type="predicted"/>
<keyword evidence="2" id="KW-0812">Transmembrane</keyword>
<dbReference type="PROSITE" id="PS51318">
    <property type="entry name" value="TAT"/>
    <property type="match status" value="1"/>
</dbReference>
<dbReference type="Proteomes" id="UP001552479">
    <property type="component" value="Unassembled WGS sequence"/>
</dbReference>
<evidence type="ECO:0000256" key="3">
    <source>
        <dbReference type="SAM" id="SignalP"/>
    </source>
</evidence>
<evidence type="ECO:0000256" key="1">
    <source>
        <dbReference type="SAM" id="MobiDB-lite"/>
    </source>
</evidence>
<accession>A0ABV3IQM6</accession>
<organism evidence="4 5">
    <name type="scientific">Streptomyces roseoverticillatus</name>
    <dbReference type="NCBI Taxonomy" id="66429"/>
    <lineage>
        <taxon>Bacteria</taxon>
        <taxon>Bacillati</taxon>
        <taxon>Actinomycetota</taxon>
        <taxon>Actinomycetes</taxon>
        <taxon>Kitasatosporales</taxon>
        <taxon>Streptomycetaceae</taxon>
        <taxon>Streptomyces</taxon>
    </lineage>
</organism>
<keyword evidence="3" id="KW-0732">Signal</keyword>
<evidence type="ECO:0000256" key="2">
    <source>
        <dbReference type="SAM" id="Phobius"/>
    </source>
</evidence>
<feature type="transmembrane region" description="Helical" evidence="2">
    <location>
        <begin position="67"/>
        <end position="86"/>
    </location>
</feature>
<reference evidence="4 5" key="1">
    <citation type="submission" date="2024-06" db="EMBL/GenBank/DDBJ databases">
        <title>The Natural Products Discovery Center: Release of the First 8490 Sequenced Strains for Exploring Actinobacteria Biosynthetic Diversity.</title>
        <authorList>
            <person name="Kalkreuter E."/>
            <person name="Kautsar S.A."/>
            <person name="Yang D."/>
            <person name="Bader C.D."/>
            <person name="Teijaro C.N."/>
            <person name="Fluegel L."/>
            <person name="Davis C.M."/>
            <person name="Simpson J.R."/>
            <person name="Lauterbach L."/>
            <person name="Steele A.D."/>
            <person name="Gui C."/>
            <person name="Meng S."/>
            <person name="Li G."/>
            <person name="Viehrig K."/>
            <person name="Ye F."/>
            <person name="Su P."/>
            <person name="Kiefer A.F."/>
            <person name="Nichols A."/>
            <person name="Cepeda A.J."/>
            <person name="Yan W."/>
            <person name="Fan B."/>
            <person name="Jiang Y."/>
            <person name="Adhikari A."/>
            <person name="Zheng C.-J."/>
            <person name="Schuster L."/>
            <person name="Cowan T.M."/>
            <person name="Smanski M.J."/>
            <person name="Chevrette M.G."/>
            <person name="De Carvalho L.P.S."/>
            <person name="Shen B."/>
        </authorList>
    </citation>
    <scope>NUCLEOTIDE SEQUENCE [LARGE SCALE GENOMIC DNA]</scope>
    <source>
        <strain evidence="4 5">NPDC053791</strain>
    </source>
</reference>
<gene>
    <name evidence="4" type="ORF">AB0L03_06770</name>
</gene>
<sequence length="94" mass="9737">MTARRPLLTAVAAGSLLCAVWFMPTANATVERADRPTPRPAPAAQSTQAAEQHLSLADTGSVDTTPYVFGGVAFLAAGGALVTVAVRRTRTADR</sequence>
<feature type="region of interest" description="Disordered" evidence="1">
    <location>
        <begin position="32"/>
        <end position="53"/>
    </location>
</feature>
<evidence type="ECO:0000313" key="4">
    <source>
        <dbReference type="EMBL" id="MEV4922545.1"/>
    </source>
</evidence>
<keyword evidence="5" id="KW-1185">Reference proteome</keyword>
<keyword evidence="2" id="KW-1133">Transmembrane helix</keyword>
<name>A0ABV3IQM6_9ACTN</name>
<feature type="chain" id="PRO_5047419029" description="Gram-positive cocci surface proteins LPxTG domain-containing protein" evidence="3">
    <location>
        <begin position="29"/>
        <end position="94"/>
    </location>
</feature>